<feature type="compositionally biased region" description="Low complexity" evidence="1">
    <location>
        <begin position="8"/>
        <end position="20"/>
    </location>
</feature>
<feature type="compositionally biased region" description="Low complexity" evidence="1">
    <location>
        <begin position="47"/>
        <end position="61"/>
    </location>
</feature>
<gene>
    <name evidence="3" type="ORF">EDD34_1140</name>
</gene>
<dbReference type="Proteomes" id="UP000280501">
    <property type="component" value="Unassembled WGS sequence"/>
</dbReference>
<keyword evidence="4" id="KW-1185">Reference proteome</keyword>
<dbReference type="InterPro" id="IPR009937">
    <property type="entry name" value="Phage_holin_3_6"/>
</dbReference>
<accession>A0A3N4YMJ9</accession>
<feature type="transmembrane region" description="Helical" evidence="2">
    <location>
        <begin position="107"/>
        <end position="132"/>
    </location>
</feature>
<evidence type="ECO:0000313" key="4">
    <source>
        <dbReference type="Proteomes" id="UP000280501"/>
    </source>
</evidence>
<dbReference type="AlphaFoldDB" id="A0A3N4YMJ9"/>
<sequence length="192" mass="19406">MSDAPNLPGAASGARPGAPRHWAEDAGPAADGVTSRADTTLPRTGVDATSADPPSAPPAGASAGGDDRSLGELIGEISRDLSTLVRQEAELAKAEIRQSAKRAGKGAGMFGGAGVAGHLVLLFLSLALWWWLGSLVGGGWSAVIVAAVWAIVAAALAMRGRSELRAVEGMPQTADSVKKIPQALGGHEEKNS</sequence>
<feature type="region of interest" description="Disordered" evidence="1">
    <location>
        <begin position="1"/>
        <end position="67"/>
    </location>
</feature>
<feature type="transmembrane region" description="Helical" evidence="2">
    <location>
        <begin position="138"/>
        <end position="158"/>
    </location>
</feature>
<evidence type="ECO:0000256" key="1">
    <source>
        <dbReference type="SAM" id="MobiDB-lite"/>
    </source>
</evidence>
<dbReference type="EMBL" id="RKQZ01000001">
    <property type="protein sequence ID" value="RPF20544.1"/>
    <property type="molecule type" value="Genomic_DNA"/>
</dbReference>
<keyword evidence="2" id="KW-0472">Membrane</keyword>
<proteinExistence type="predicted"/>
<reference evidence="3 4" key="1">
    <citation type="submission" date="2018-11" db="EMBL/GenBank/DDBJ databases">
        <title>Sequencing the genomes of 1000 actinobacteria strains.</title>
        <authorList>
            <person name="Klenk H.-P."/>
        </authorList>
    </citation>
    <scope>NUCLEOTIDE SEQUENCE [LARGE SCALE GENOMIC DNA]</scope>
    <source>
        <strain evidence="3 4">DSM 15700</strain>
    </source>
</reference>
<evidence type="ECO:0000256" key="2">
    <source>
        <dbReference type="SAM" id="Phobius"/>
    </source>
</evidence>
<dbReference type="OrthoDB" id="3216929at2"/>
<name>A0A3N4YMJ9_9MICO</name>
<keyword evidence="2" id="KW-1133">Transmembrane helix</keyword>
<organism evidence="3 4">
    <name type="scientific">Myceligenerans xiligouense</name>
    <dbReference type="NCBI Taxonomy" id="253184"/>
    <lineage>
        <taxon>Bacteria</taxon>
        <taxon>Bacillati</taxon>
        <taxon>Actinomycetota</taxon>
        <taxon>Actinomycetes</taxon>
        <taxon>Micrococcales</taxon>
        <taxon>Promicromonosporaceae</taxon>
        <taxon>Myceligenerans</taxon>
    </lineage>
</organism>
<protein>
    <submittedName>
        <fullName evidence="3">Putative superfamily III holin-X</fullName>
    </submittedName>
</protein>
<comment type="caution">
    <text evidence="3">The sequence shown here is derived from an EMBL/GenBank/DDBJ whole genome shotgun (WGS) entry which is preliminary data.</text>
</comment>
<evidence type="ECO:0000313" key="3">
    <source>
        <dbReference type="EMBL" id="RPF20544.1"/>
    </source>
</evidence>
<keyword evidence="2" id="KW-0812">Transmembrane</keyword>
<dbReference type="Pfam" id="PF07332">
    <property type="entry name" value="Phage_holin_3_6"/>
    <property type="match status" value="1"/>
</dbReference>